<evidence type="ECO:0000259" key="7">
    <source>
        <dbReference type="Pfam" id="PF00345"/>
    </source>
</evidence>
<evidence type="ECO:0000256" key="5">
    <source>
        <dbReference type="ARBA" id="ARBA00023186"/>
    </source>
</evidence>
<dbReference type="InterPro" id="IPR036316">
    <property type="entry name" value="Pili_assmbl_chap_C_dom_sf"/>
</dbReference>
<evidence type="ECO:0000313" key="9">
    <source>
        <dbReference type="EMBL" id="KFC06361.1"/>
    </source>
</evidence>
<evidence type="ECO:0000313" key="10">
    <source>
        <dbReference type="Proteomes" id="UP000028630"/>
    </source>
</evidence>
<dbReference type="InterPro" id="IPR001829">
    <property type="entry name" value="Pili_assmbl_chaperone_bac"/>
</dbReference>
<dbReference type="OrthoDB" id="9131059at2"/>
<feature type="domain" description="Pili assembly chaperone N-terminal" evidence="7">
    <location>
        <begin position="21"/>
        <end position="145"/>
    </location>
</feature>
<dbReference type="InterPro" id="IPR008962">
    <property type="entry name" value="PapD-like_sf"/>
</dbReference>
<dbReference type="Proteomes" id="UP000028630">
    <property type="component" value="Unassembled WGS sequence"/>
</dbReference>
<comment type="similarity">
    <text evidence="2">Belongs to the periplasmic pilus chaperone family.</text>
</comment>
<keyword evidence="5" id="KW-0143">Chaperone</keyword>
<dbReference type="GO" id="GO:0071555">
    <property type="term" value="P:cell wall organization"/>
    <property type="evidence" value="ECO:0007669"/>
    <property type="project" value="InterPro"/>
</dbReference>
<dbReference type="Pfam" id="PF00345">
    <property type="entry name" value="PapD_N"/>
    <property type="match status" value="1"/>
</dbReference>
<evidence type="ECO:0000259" key="8">
    <source>
        <dbReference type="Pfam" id="PF02753"/>
    </source>
</evidence>
<dbReference type="PANTHER" id="PTHR30251:SF7">
    <property type="entry name" value="FIMBRIAE CHAPARONE"/>
    <property type="match status" value="1"/>
</dbReference>
<dbReference type="eggNOG" id="COG3121">
    <property type="taxonomic scope" value="Bacteria"/>
</dbReference>
<reference evidence="10" key="1">
    <citation type="submission" date="2014-05" db="EMBL/GenBank/DDBJ databases">
        <title>ATOL: Assembling a taxonomically balanced genome-scale reconstruction of the evolutionary history of the Enterobacteriaceae.</title>
        <authorList>
            <person name="Plunkett G. III"/>
            <person name="Neeno-Eckwall E.C."/>
            <person name="Glasner J.D."/>
            <person name="Perna N.T."/>
        </authorList>
    </citation>
    <scope>NUCLEOTIDE SEQUENCE [LARGE SCALE GENOMIC DNA]</scope>
    <source>
        <strain evidence="10">ATCC 49490</strain>
    </source>
</reference>
<protein>
    <submittedName>
        <fullName evidence="9">Pilus assembly chaperone</fullName>
    </submittedName>
</protein>
<comment type="subcellular location">
    <subcellularLocation>
        <location evidence="1">Periplasm</location>
    </subcellularLocation>
</comment>
<accession>A0A085A816</accession>
<name>A0A085A816_9ENTR</name>
<evidence type="ECO:0000256" key="6">
    <source>
        <dbReference type="SAM" id="SignalP"/>
    </source>
</evidence>
<dbReference type="InterPro" id="IPR016147">
    <property type="entry name" value="Pili_assmbl_chaperone_N"/>
</dbReference>
<evidence type="ECO:0000256" key="2">
    <source>
        <dbReference type="ARBA" id="ARBA00007399"/>
    </source>
</evidence>
<feature type="domain" description="Pili assembly chaperone C-terminal" evidence="8">
    <location>
        <begin position="171"/>
        <end position="233"/>
    </location>
</feature>
<sequence>MRNWHILFLSLLFLGNGSNAGITIESSRVVFSASDRERSLMLANSNDYPVLIQTWVDNGALKNMPENVDNVPVIPLPSVFRLEPKEKKNLRLLATHVPQATDRESLYWLNVYEISPTETKFSVDLSTVKVAVRLQLKLFFRPENLTPVPDKIAEKQHIELLRSPGKTSIKVSNPTPYFVTYNSLILASENGEHILSPGMLSPFSSKTIDTGVSAHWQPLRIILELIDDNGKVVNENRRI</sequence>
<dbReference type="EMBL" id="JMTB01000082">
    <property type="protein sequence ID" value="KFC06361.1"/>
    <property type="molecule type" value="Genomic_DNA"/>
</dbReference>
<comment type="caution">
    <text evidence="9">The sequence shown here is derived from an EMBL/GenBank/DDBJ whole genome shotgun (WGS) entry which is preliminary data.</text>
</comment>
<dbReference type="InterPro" id="IPR013783">
    <property type="entry name" value="Ig-like_fold"/>
</dbReference>
<dbReference type="AlphaFoldDB" id="A0A085A816"/>
<dbReference type="Gene3D" id="2.60.40.10">
    <property type="entry name" value="Immunoglobulins"/>
    <property type="match status" value="2"/>
</dbReference>
<feature type="signal peptide" evidence="6">
    <location>
        <begin position="1"/>
        <end position="20"/>
    </location>
</feature>
<dbReference type="InterPro" id="IPR050643">
    <property type="entry name" value="Periplasmic_pilus_chap"/>
</dbReference>
<evidence type="ECO:0000256" key="1">
    <source>
        <dbReference type="ARBA" id="ARBA00004418"/>
    </source>
</evidence>
<keyword evidence="10" id="KW-1185">Reference proteome</keyword>
<dbReference type="PANTHER" id="PTHR30251">
    <property type="entry name" value="PILUS ASSEMBLY CHAPERONE"/>
    <property type="match status" value="1"/>
</dbReference>
<dbReference type="RefSeq" id="WP_038157709.1">
    <property type="nucleotide sequence ID" value="NZ_JMTB01000082.1"/>
</dbReference>
<dbReference type="SUPFAM" id="SSF49354">
    <property type="entry name" value="PapD-like"/>
    <property type="match status" value="1"/>
</dbReference>
<proteinExistence type="inferred from homology"/>
<keyword evidence="3 6" id="KW-0732">Signal</keyword>
<organism evidence="9 10">
    <name type="scientific">Trabulsiella guamensis ATCC 49490</name>
    <dbReference type="NCBI Taxonomy" id="1005994"/>
    <lineage>
        <taxon>Bacteria</taxon>
        <taxon>Pseudomonadati</taxon>
        <taxon>Pseudomonadota</taxon>
        <taxon>Gammaproteobacteria</taxon>
        <taxon>Enterobacterales</taxon>
        <taxon>Enterobacteriaceae</taxon>
        <taxon>Trabulsiella</taxon>
    </lineage>
</organism>
<dbReference type="Pfam" id="PF02753">
    <property type="entry name" value="PapD_C"/>
    <property type="match status" value="1"/>
</dbReference>
<evidence type="ECO:0000256" key="3">
    <source>
        <dbReference type="ARBA" id="ARBA00022729"/>
    </source>
</evidence>
<dbReference type="GO" id="GO:0030288">
    <property type="term" value="C:outer membrane-bounded periplasmic space"/>
    <property type="evidence" value="ECO:0007669"/>
    <property type="project" value="InterPro"/>
</dbReference>
<evidence type="ECO:0000256" key="4">
    <source>
        <dbReference type="ARBA" id="ARBA00022764"/>
    </source>
</evidence>
<keyword evidence="4" id="KW-0574">Periplasm</keyword>
<dbReference type="PRINTS" id="PR00969">
    <property type="entry name" value="CHAPERONPILI"/>
</dbReference>
<feature type="chain" id="PRO_5001786168" evidence="6">
    <location>
        <begin position="21"/>
        <end position="239"/>
    </location>
</feature>
<gene>
    <name evidence="9" type="ORF">GTGU_02630</name>
</gene>
<dbReference type="InterPro" id="IPR016148">
    <property type="entry name" value="Pili_assmbl_chaperone_C"/>
</dbReference>
<dbReference type="SUPFAM" id="SSF49584">
    <property type="entry name" value="Periplasmic chaperone C-domain"/>
    <property type="match status" value="1"/>
</dbReference>